<proteinExistence type="predicted"/>
<evidence type="ECO:0000313" key="2">
    <source>
        <dbReference type="Proteomes" id="UP000324800"/>
    </source>
</evidence>
<organism evidence="1 2">
    <name type="scientific">Streblomastix strix</name>
    <dbReference type="NCBI Taxonomy" id="222440"/>
    <lineage>
        <taxon>Eukaryota</taxon>
        <taxon>Metamonada</taxon>
        <taxon>Preaxostyla</taxon>
        <taxon>Oxymonadida</taxon>
        <taxon>Streblomastigidae</taxon>
        <taxon>Streblomastix</taxon>
    </lineage>
</organism>
<feature type="non-terminal residue" evidence="1">
    <location>
        <position position="1"/>
    </location>
</feature>
<dbReference type="EMBL" id="SNRW01013046">
    <property type="protein sequence ID" value="KAA6373070.1"/>
    <property type="molecule type" value="Genomic_DNA"/>
</dbReference>
<comment type="caution">
    <text evidence="1">The sequence shown here is derived from an EMBL/GenBank/DDBJ whole genome shotgun (WGS) entry which is preliminary data.</text>
</comment>
<gene>
    <name evidence="1" type="ORF">EZS28_031406</name>
</gene>
<name>A0A5J4USF9_9EUKA</name>
<reference evidence="1 2" key="1">
    <citation type="submission" date="2019-03" db="EMBL/GenBank/DDBJ databases">
        <title>Single cell metagenomics reveals metabolic interactions within the superorganism composed of flagellate Streblomastix strix and complex community of Bacteroidetes bacteria on its surface.</title>
        <authorList>
            <person name="Treitli S.C."/>
            <person name="Kolisko M."/>
            <person name="Husnik F."/>
            <person name="Keeling P."/>
            <person name="Hampl V."/>
        </authorList>
    </citation>
    <scope>NUCLEOTIDE SEQUENCE [LARGE SCALE GENOMIC DNA]</scope>
    <source>
        <strain evidence="1">ST1C</strain>
    </source>
</reference>
<evidence type="ECO:0000313" key="1">
    <source>
        <dbReference type="EMBL" id="KAA6373070.1"/>
    </source>
</evidence>
<sequence>AWQSVKYKPIWVKKEDENTVGALTYAAATSQAFVIIVNKFARIGDYTYRKNENQIDKIIQIILRGAQEGTSCMRERSFNRKGQKFERLIVPNWNIQQRNFKADRFERLFREGREQLGLPIPTQIILEMTQQEREISVLEQNIVQNPNTLIEVSIIEKIRGRLLNFLDKWKELGA</sequence>
<accession>A0A5J4USF9</accession>
<protein>
    <submittedName>
        <fullName evidence="1">Uncharacterized protein</fullName>
    </submittedName>
</protein>
<dbReference type="AlphaFoldDB" id="A0A5J4USF9"/>
<dbReference type="Proteomes" id="UP000324800">
    <property type="component" value="Unassembled WGS sequence"/>
</dbReference>